<dbReference type="EMBL" id="CM014094">
    <property type="protein sequence ID" value="TKS85551.1"/>
    <property type="molecule type" value="Genomic_DNA"/>
</dbReference>
<evidence type="ECO:0000313" key="2">
    <source>
        <dbReference type="Proteomes" id="UP000298787"/>
    </source>
</evidence>
<proteinExistence type="predicted"/>
<reference evidence="1 2" key="1">
    <citation type="submission" date="2019-01" db="EMBL/GenBank/DDBJ databases">
        <title>Genome Assembly of Collichthys lucidus.</title>
        <authorList>
            <person name="Cai M."/>
            <person name="Xiao S."/>
        </authorList>
    </citation>
    <scope>NUCLEOTIDE SEQUENCE [LARGE SCALE GENOMIC DNA]</scope>
    <source>
        <strain evidence="1">JT15FE1705JMU</strain>
        <tissue evidence="1">Muscle</tissue>
    </source>
</reference>
<accession>A0A4U5VD60</accession>
<protein>
    <submittedName>
        <fullName evidence="1">Uncharacterized protein</fullName>
    </submittedName>
</protein>
<organism evidence="1 2">
    <name type="scientific">Collichthys lucidus</name>
    <name type="common">Big head croaker</name>
    <name type="synonym">Sciaena lucida</name>
    <dbReference type="NCBI Taxonomy" id="240159"/>
    <lineage>
        <taxon>Eukaryota</taxon>
        <taxon>Metazoa</taxon>
        <taxon>Chordata</taxon>
        <taxon>Craniata</taxon>
        <taxon>Vertebrata</taxon>
        <taxon>Euteleostomi</taxon>
        <taxon>Actinopterygii</taxon>
        <taxon>Neopterygii</taxon>
        <taxon>Teleostei</taxon>
        <taxon>Neoteleostei</taxon>
        <taxon>Acanthomorphata</taxon>
        <taxon>Eupercaria</taxon>
        <taxon>Sciaenidae</taxon>
        <taxon>Collichthys</taxon>
    </lineage>
</organism>
<gene>
    <name evidence="1" type="ORF">D9C73_019791</name>
</gene>
<sequence>MPSRPPSITKPSSSTVRGCQLVCIGNVVTEEKHNRAQSAALCLSFIHHIKDFLNAGLQPAINATELQRWVLLSVKAALRRRA</sequence>
<name>A0A4U5VD60_COLLU</name>
<dbReference type="Proteomes" id="UP000298787">
    <property type="component" value="Chromosome 17"/>
</dbReference>
<keyword evidence="2" id="KW-1185">Reference proteome</keyword>
<evidence type="ECO:0000313" key="1">
    <source>
        <dbReference type="EMBL" id="TKS85551.1"/>
    </source>
</evidence>
<dbReference type="AlphaFoldDB" id="A0A4U5VD60"/>